<dbReference type="InterPro" id="IPR014756">
    <property type="entry name" value="Ig_E-set"/>
</dbReference>
<feature type="transmembrane region" description="Helical" evidence="12">
    <location>
        <begin position="670"/>
        <end position="693"/>
    </location>
</feature>
<dbReference type="Pfam" id="PF18448">
    <property type="entry name" value="CBM46"/>
    <property type="match status" value="1"/>
</dbReference>
<dbReference type="NCBIfam" id="TIGR01167">
    <property type="entry name" value="LPXTG_anchor"/>
    <property type="match status" value="1"/>
</dbReference>
<keyword evidence="4 13" id="KW-0732">Signal</keyword>
<organism evidence="15 16">
    <name type="scientific">Clostridium saudiense</name>
    <dbReference type="NCBI Taxonomy" id="1414720"/>
    <lineage>
        <taxon>Bacteria</taxon>
        <taxon>Bacillati</taxon>
        <taxon>Bacillota</taxon>
        <taxon>Clostridia</taxon>
        <taxon>Eubacteriales</taxon>
        <taxon>Clostridiaceae</taxon>
        <taxon>Clostridium</taxon>
    </lineage>
</organism>
<evidence type="ECO:0000313" key="15">
    <source>
        <dbReference type="EMBL" id="MBM6820781.1"/>
    </source>
</evidence>
<evidence type="ECO:0000256" key="10">
    <source>
        <dbReference type="ARBA" id="ARBA00023326"/>
    </source>
</evidence>
<comment type="caution">
    <text evidence="15">The sequence shown here is derived from an EMBL/GenBank/DDBJ whole genome shotgun (WGS) entry which is preliminary data.</text>
</comment>
<dbReference type="InterPro" id="IPR040946">
    <property type="entry name" value="CBM46"/>
</dbReference>
<keyword evidence="12" id="KW-0812">Transmembrane</keyword>
<feature type="domain" description="Gram-positive cocci surface proteins LPxTG" evidence="14">
    <location>
        <begin position="665"/>
        <end position="700"/>
    </location>
</feature>
<protein>
    <submittedName>
        <fullName evidence="15">Cellulase family glycosylhydrolase</fullName>
    </submittedName>
</protein>
<evidence type="ECO:0000256" key="6">
    <source>
        <dbReference type="ARBA" id="ARBA00023001"/>
    </source>
</evidence>
<dbReference type="SUPFAM" id="SSF81296">
    <property type="entry name" value="E set domains"/>
    <property type="match status" value="1"/>
</dbReference>
<evidence type="ECO:0000256" key="4">
    <source>
        <dbReference type="ARBA" id="ARBA00022729"/>
    </source>
</evidence>
<dbReference type="PANTHER" id="PTHR31297:SF41">
    <property type="entry name" value="ENDOGLUCANASE, PUTATIVE (AFU_ORTHOLOGUE AFUA_5G01830)-RELATED"/>
    <property type="match status" value="1"/>
</dbReference>
<feature type="compositionally biased region" description="Acidic residues" evidence="11">
    <location>
        <begin position="610"/>
        <end position="621"/>
    </location>
</feature>
<dbReference type="InterPro" id="IPR050386">
    <property type="entry name" value="Glycosyl_hydrolase_5"/>
</dbReference>
<accession>A0ABS2FLE0</accession>
<proteinExistence type="inferred from homology"/>
<keyword evidence="12" id="KW-0472">Membrane</keyword>
<evidence type="ECO:0000256" key="3">
    <source>
        <dbReference type="ARBA" id="ARBA00022525"/>
    </source>
</evidence>
<name>A0ABS2FLE0_9CLOT</name>
<feature type="region of interest" description="Disordered" evidence="11">
    <location>
        <begin position="585"/>
        <end position="667"/>
    </location>
</feature>
<keyword evidence="7" id="KW-0572">Peptidoglycan-anchor</keyword>
<dbReference type="EMBL" id="JACJLL010000164">
    <property type="protein sequence ID" value="MBM6820781.1"/>
    <property type="molecule type" value="Genomic_DNA"/>
</dbReference>
<keyword evidence="9" id="KW-0326">Glycosidase</keyword>
<dbReference type="Pfam" id="PF00746">
    <property type="entry name" value="Gram_pos_anchor"/>
    <property type="match status" value="1"/>
</dbReference>
<evidence type="ECO:0000256" key="9">
    <source>
        <dbReference type="ARBA" id="ARBA00023295"/>
    </source>
</evidence>
<evidence type="ECO:0000256" key="1">
    <source>
        <dbReference type="ARBA" id="ARBA00005641"/>
    </source>
</evidence>
<evidence type="ECO:0000256" key="8">
    <source>
        <dbReference type="ARBA" id="ARBA00023277"/>
    </source>
</evidence>
<comment type="similarity">
    <text evidence="1">Belongs to the glycosyl hydrolase 5 (cellulase A) family.</text>
</comment>
<dbReference type="Proteomes" id="UP000767334">
    <property type="component" value="Unassembled WGS sequence"/>
</dbReference>
<dbReference type="SUPFAM" id="SSF51445">
    <property type="entry name" value="(Trans)glycosidases"/>
    <property type="match status" value="1"/>
</dbReference>
<evidence type="ECO:0000256" key="7">
    <source>
        <dbReference type="ARBA" id="ARBA00023088"/>
    </source>
</evidence>
<dbReference type="Gene3D" id="3.20.20.80">
    <property type="entry name" value="Glycosidases"/>
    <property type="match status" value="1"/>
</dbReference>
<dbReference type="InterPro" id="IPR017853">
    <property type="entry name" value="GH"/>
</dbReference>
<dbReference type="InterPro" id="IPR013783">
    <property type="entry name" value="Ig-like_fold"/>
</dbReference>
<evidence type="ECO:0000313" key="16">
    <source>
        <dbReference type="Proteomes" id="UP000767334"/>
    </source>
</evidence>
<dbReference type="PROSITE" id="PS50847">
    <property type="entry name" value="GRAM_POS_ANCHORING"/>
    <property type="match status" value="1"/>
</dbReference>
<evidence type="ECO:0000256" key="13">
    <source>
        <dbReference type="SAM" id="SignalP"/>
    </source>
</evidence>
<dbReference type="Pfam" id="PF00150">
    <property type="entry name" value="Cellulase"/>
    <property type="match status" value="1"/>
</dbReference>
<evidence type="ECO:0000256" key="5">
    <source>
        <dbReference type="ARBA" id="ARBA00022801"/>
    </source>
</evidence>
<evidence type="ECO:0000256" key="12">
    <source>
        <dbReference type="SAM" id="Phobius"/>
    </source>
</evidence>
<feature type="compositionally biased region" description="Polar residues" evidence="11">
    <location>
        <begin position="650"/>
        <end position="661"/>
    </location>
</feature>
<keyword evidence="8" id="KW-0119">Carbohydrate metabolism</keyword>
<keyword evidence="6" id="KW-0136">Cellulose degradation</keyword>
<keyword evidence="16" id="KW-1185">Reference proteome</keyword>
<feature type="signal peptide" evidence="13">
    <location>
        <begin position="1"/>
        <end position="24"/>
    </location>
</feature>
<evidence type="ECO:0000256" key="2">
    <source>
        <dbReference type="ARBA" id="ARBA00022512"/>
    </source>
</evidence>
<keyword evidence="10" id="KW-0624">Polysaccharide degradation</keyword>
<dbReference type="RefSeq" id="WP_204572708.1">
    <property type="nucleotide sequence ID" value="NZ_JACJLL010000164.1"/>
</dbReference>
<keyword evidence="5" id="KW-0378">Hydrolase</keyword>
<keyword evidence="12" id="KW-1133">Transmembrane helix</keyword>
<gene>
    <name evidence="15" type="ORF">H6A19_15805</name>
</gene>
<dbReference type="PANTHER" id="PTHR31297">
    <property type="entry name" value="GLUCAN ENDO-1,6-BETA-GLUCOSIDASE B"/>
    <property type="match status" value="1"/>
</dbReference>
<dbReference type="InterPro" id="IPR019931">
    <property type="entry name" value="LPXTG_anchor"/>
</dbReference>
<evidence type="ECO:0000259" key="14">
    <source>
        <dbReference type="PROSITE" id="PS50847"/>
    </source>
</evidence>
<dbReference type="InterPro" id="IPR001547">
    <property type="entry name" value="Glyco_hydro_5"/>
</dbReference>
<evidence type="ECO:0000256" key="11">
    <source>
        <dbReference type="SAM" id="MobiDB-lite"/>
    </source>
</evidence>
<feature type="chain" id="PRO_5047370484" evidence="13">
    <location>
        <begin position="25"/>
        <end position="700"/>
    </location>
</feature>
<keyword evidence="3" id="KW-0964">Secreted</keyword>
<dbReference type="Gene3D" id="2.60.40.10">
    <property type="entry name" value="Immunoglobulins"/>
    <property type="match status" value="1"/>
</dbReference>
<sequence>MKRGKILKKLMASMLTLSVATSLAFIGEDTTFAEESSKTESQKYVEAMGKGWNLGNTFDGVDLDLNSEDKGEEAWGNPAVTRELIKEIKEKGYDSIRIPFTAYRRYSEVDGKYVINQEWLDRYKEVVNWAVEEGLYVMINLHHDSWIWLADWNGDKEAVEYKIYVDLWEQLADEFKDIDEKVCFETINEPRFNADGDISKQDRLDMLNLAAYEIIRNSGGKNDTRMIVMPTMDTNHESKNSEPLKNLITSLNDENIIATVHYYSEWVFSANLGRTGFDEPLFDWSNEYTARKAADEMFDTVYNTFIENGIGVVVGEWGLLGYDAGNECNQLGEELKYYDYINYLADENDISIMFWDNGSGIDRLDTEDYSWKKPLVGNALEAGINGERSSYSTGLNTIYLSDKVDENLEIELTLNGNDFEGIEGLTEGVDYTYNKEESKVILSKDFVNNKFNSLAENDYGNIADLVMKFSAGADWHQYLEKYTQPILSNAEGTTEGFSIPTKFNGAKLRRATAFDKEGNVVGPNSSWWRYLQYSSAFMADYENGTIEIYNNFFNDYSINDGEIKLSFEFYDGQIVEYTLLKDGSTITGVGNQQSEEEDGKGDENQNPGDENTDGENPGEEENNQKPGTGESDDKNENNNGSVNLKPENSKPGNTNQSTVSGKDTLPKTGAVVGTTVICGIALALVAVGSFIFFKKKESNK</sequence>
<keyword evidence="2" id="KW-0134">Cell wall</keyword>
<reference evidence="15 16" key="1">
    <citation type="journal article" date="2021" name="Sci. Rep.">
        <title>The distribution of antibiotic resistance genes in chicken gut microbiota commensals.</title>
        <authorList>
            <person name="Juricova H."/>
            <person name="Matiasovicova J."/>
            <person name="Kubasova T."/>
            <person name="Cejkova D."/>
            <person name="Rychlik I."/>
        </authorList>
    </citation>
    <scope>NUCLEOTIDE SEQUENCE [LARGE SCALE GENOMIC DNA]</scope>
    <source>
        <strain evidence="15 16">An435</strain>
    </source>
</reference>